<evidence type="ECO:0000256" key="1">
    <source>
        <dbReference type="SAM" id="SignalP"/>
    </source>
</evidence>
<keyword evidence="1" id="KW-0732">Signal</keyword>
<organism evidence="2 3">
    <name type="scientific">Acanthamoeba castellanii (strain ATCC 30010 / Neff)</name>
    <dbReference type="NCBI Taxonomy" id="1257118"/>
    <lineage>
        <taxon>Eukaryota</taxon>
        <taxon>Amoebozoa</taxon>
        <taxon>Discosea</taxon>
        <taxon>Longamoebia</taxon>
        <taxon>Centramoebida</taxon>
        <taxon>Acanthamoebidae</taxon>
        <taxon>Acanthamoeba</taxon>
    </lineage>
</organism>
<protein>
    <recommendedName>
        <fullName evidence="4">Secreted protein</fullName>
    </recommendedName>
</protein>
<feature type="chain" id="PRO_5003990482" description="Secreted protein" evidence="1">
    <location>
        <begin position="21"/>
        <end position="74"/>
    </location>
</feature>
<dbReference type="AlphaFoldDB" id="L8GNR3"/>
<keyword evidence="3" id="KW-1185">Reference proteome</keyword>
<dbReference type="RefSeq" id="XP_004336557.1">
    <property type="nucleotide sequence ID" value="XM_004336509.1"/>
</dbReference>
<dbReference type="Proteomes" id="UP000011083">
    <property type="component" value="Unassembled WGS sequence"/>
</dbReference>
<feature type="signal peptide" evidence="1">
    <location>
        <begin position="1"/>
        <end position="20"/>
    </location>
</feature>
<gene>
    <name evidence="2" type="ORF">ACA1_077750</name>
</gene>
<accession>L8GNR3</accession>
<proteinExistence type="predicted"/>
<sequence>MKRHSAATCMGLCLTPRTSATPSVCTPCSHERQPPACTWSMMQQQLTHFRHSLRATLTINSTTFMDSIPTRSSL</sequence>
<name>L8GNR3_ACACF</name>
<reference evidence="2 3" key="1">
    <citation type="journal article" date="2013" name="Genome Biol.">
        <title>Genome of Acanthamoeba castellanii highlights extensive lateral gene transfer and early evolution of tyrosine kinase signaling.</title>
        <authorList>
            <person name="Clarke M."/>
            <person name="Lohan A.J."/>
            <person name="Liu B."/>
            <person name="Lagkouvardos I."/>
            <person name="Roy S."/>
            <person name="Zafar N."/>
            <person name="Bertelli C."/>
            <person name="Schilde C."/>
            <person name="Kianianmomeni A."/>
            <person name="Burglin T.R."/>
            <person name="Frech C."/>
            <person name="Turcotte B."/>
            <person name="Kopec K.O."/>
            <person name="Synnott J.M."/>
            <person name="Choo C."/>
            <person name="Paponov I."/>
            <person name="Finkler A."/>
            <person name="Soon Heng Tan C."/>
            <person name="Hutchins A.P."/>
            <person name="Weinmeier T."/>
            <person name="Rattei T."/>
            <person name="Chu J.S."/>
            <person name="Gimenez G."/>
            <person name="Irimia M."/>
            <person name="Rigden D.J."/>
            <person name="Fitzpatrick D.A."/>
            <person name="Lorenzo-Morales J."/>
            <person name="Bateman A."/>
            <person name="Chiu C.H."/>
            <person name="Tang P."/>
            <person name="Hegemann P."/>
            <person name="Fromm H."/>
            <person name="Raoult D."/>
            <person name="Greub G."/>
            <person name="Miranda-Saavedra D."/>
            <person name="Chen N."/>
            <person name="Nash P."/>
            <person name="Ginger M.L."/>
            <person name="Horn M."/>
            <person name="Schaap P."/>
            <person name="Caler L."/>
            <person name="Loftus B."/>
        </authorList>
    </citation>
    <scope>NUCLEOTIDE SEQUENCE [LARGE SCALE GENOMIC DNA]</scope>
    <source>
        <strain evidence="2 3">Neff</strain>
    </source>
</reference>
<dbReference type="EMBL" id="KB008051">
    <property type="protein sequence ID" value="ELR14544.1"/>
    <property type="molecule type" value="Genomic_DNA"/>
</dbReference>
<evidence type="ECO:0008006" key="4">
    <source>
        <dbReference type="Google" id="ProtNLM"/>
    </source>
</evidence>
<dbReference type="KEGG" id="acan:ACA1_077750"/>
<evidence type="ECO:0000313" key="2">
    <source>
        <dbReference type="EMBL" id="ELR14544.1"/>
    </source>
</evidence>
<evidence type="ECO:0000313" key="3">
    <source>
        <dbReference type="Proteomes" id="UP000011083"/>
    </source>
</evidence>
<dbReference type="VEuPathDB" id="AmoebaDB:ACA1_077750"/>
<dbReference type="GeneID" id="14915148"/>